<organism evidence="2">
    <name type="scientific">Cuerna arida</name>
    <dbReference type="NCBI Taxonomy" id="1464854"/>
    <lineage>
        <taxon>Eukaryota</taxon>
        <taxon>Metazoa</taxon>
        <taxon>Ecdysozoa</taxon>
        <taxon>Arthropoda</taxon>
        <taxon>Hexapoda</taxon>
        <taxon>Insecta</taxon>
        <taxon>Pterygota</taxon>
        <taxon>Neoptera</taxon>
        <taxon>Paraneoptera</taxon>
        <taxon>Hemiptera</taxon>
        <taxon>Auchenorrhyncha</taxon>
        <taxon>Membracoidea</taxon>
        <taxon>Cicadellidae</taxon>
        <taxon>Cicadellinae</taxon>
        <taxon>Proconiini</taxon>
        <taxon>Cuerna</taxon>
    </lineage>
</organism>
<dbReference type="AlphaFoldDB" id="A0A1B6EQE3"/>
<feature type="non-terminal residue" evidence="2">
    <location>
        <position position="107"/>
    </location>
</feature>
<dbReference type="GO" id="GO:0005739">
    <property type="term" value="C:mitochondrion"/>
    <property type="evidence" value="ECO:0007669"/>
    <property type="project" value="TreeGrafter"/>
</dbReference>
<sequence>MKFAKLFSVGVSTICGGGVVLYSLNGCNLNLLKVNASWLNNDDVDISKWDSNWDRRDPANNSELGKATPTAVRYIFLIRHGQYNYYGERDTDRNLTKLGREQALITG</sequence>
<dbReference type="PANTHER" id="PTHR20935">
    <property type="entry name" value="PHOSPHOGLYCERATE MUTASE-RELATED"/>
    <property type="match status" value="1"/>
</dbReference>
<comment type="similarity">
    <text evidence="1">Belongs to the phosphoglycerate mutase family. BPG-dependent PGAM subfamily.</text>
</comment>
<protein>
    <submittedName>
        <fullName evidence="2">Uncharacterized protein</fullName>
    </submittedName>
</protein>
<dbReference type="EMBL" id="GECZ01029623">
    <property type="protein sequence ID" value="JAS40146.1"/>
    <property type="molecule type" value="Transcribed_RNA"/>
</dbReference>
<evidence type="ECO:0000313" key="2">
    <source>
        <dbReference type="EMBL" id="JAS40146.1"/>
    </source>
</evidence>
<reference evidence="2" key="1">
    <citation type="submission" date="2015-11" db="EMBL/GenBank/DDBJ databases">
        <title>De novo transcriptome assembly of four potential Pierce s Disease insect vectors from Arizona vineyards.</title>
        <authorList>
            <person name="Tassone E.E."/>
        </authorList>
    </citation>
    <scope>NUCLEOTIDE SEQUENCE</scope>
</reference>
<dbReference type="InterPro" id="IPR051021">
    <property type="entry name" value="Mito_Ser/Thr_phosphatase"/>
</dbReference>
<dbReference type="GO" id="GO:0004722">
    <property type="term" value="F:protein serine/threonine phosphatase activity"/>
    <property type="evidence" value="ECO:0007669"/>
    <property type="project" value="TreeGrafter"/>
</dbReference>
<proteinExistence type="inferred from homology"/>
<accession>A0A1B6EQE3</accession>
<name>A0A1B6EQE3_9HEMI</name>
<dbReference type="InterPro" id="IPR029033">
    <property type="entry name" value="His_PPase_superfam"/>
</dbReference>
<evidence type="ECO:0000256" key="1">
    <source>
        <dbReference type="ARBA" id="ARBA00006717"/>
    </source>
</evidence>
<dbReference type="PANTHER" id="PTHR20935:SF0">
    <property type="entry name" value="SERINE_THREONINE-PROTEIN PHOSPHATASE PGAM5, MITOCHONDRIAL"/>
    <property type="match status" value="1"/>
</dbReference>
<dbReference type="GO" id="GO:0090141">
    <property type="term" value="P:positive regulation of mitochondrial fission"/>
    <property type="evidence" value="ECO:0007669"/>
    <property type="project" value="TreeGrafter"/>
</dbReference>
<dbReference type="SUPFAM" id="SSF53254">
    <property type="entry name" value="Phosphoglycerate mutase-like"/>
    <property type="match status" value="1"/>
</dbReference>
<gene>
    <name evidence="2" type="ORF">g.48570</name>
</gene>
<dbReference type="Gene3D" id="3.40.50.1240">
    <property type="entry name" value="Phosphoglycerate mutase-like"/>
    <property type="match status" value="1"/>
</dbReference>